<comment type="subunit">
    <text evidence="9">Homodimer.</text>
</comment>
<comment type="function">
    <text evidence="9">Participates actively in the response to hyperosmotic and heat shock by preventing the aggregation of stress-denatured proteins and by disaggregating proteins, also in an autonomous, DnaK-independent fashion. Unfolded proteins bind initially to DnaJ; upon interaction with the DnaJ-bound protein, DnaK hydrolyzes its bound ATP, resulting in the formation of a stable complex. GrpE releases ADP from DnaK; ATP binding to DnaK triggers the release of the substrate protein, thus completing the reaction cycle. Several rounds of ATP-dependent interactions between DnaJ, DnaK and GrpE are required for fully efficient folding. Also involved, together with DnaK and GrpE, in the DNA replication of plasmids through activation of initiation proteins.</text>
</comment>
<comment type="similarity">
    <text evidence="9">Belongs to the DnaJ family.</text>
</comment>
<evidence type="ECO:0000256" key="5">
    <source>
        <dbReference type="ARBA" id="ARBA00022771"/>
    </source>
</evidence>
<keyword evidence="7 9" id="KW-0346">Stress response</keyword>
<name>A0ABP7M9P5_9GAMM</name>
<keyword evidence="4 9" id="KW-0677">Repeat</keyword>
<evidence type="ECO:0000313" key="14">
    <source>
        <dbReference type="Proteomes" id="UP001501727"/>
    </source>
</evidence>
<dbReference type="CDD" id="cd06257">
    <property type="entry name" value="DnaJ"/>
    <property type="match status" value="1"/>
</dbReference>
<evidence type="ECO:0000256" key="7">
    <source>
        <dbReference type="ARBA" id="ARBA00023016"/>
    </source>
</evidence>
<dbReference type="SUPFAM" id="SSF46565">
    <property type="entry name" value="Chaperone J-domain"/>
    <property type="match status" value="1"/>
</dbReference>
<comment type="caution">
    <text evidence="13">The sequence shown here is derived from an EMBL/GenBank/DDBJ whole genome shotgun (WGS) entry which is preliminary data.</text>
</comment>
<feature type="repeat" description="CXXCXGXG motif" evidence="9">
    <location>
        <begin position="198"/>
        <end position="205"/>
    </location>
</feature>
<dbReference type="RefSeq" id="WP_344758817.1">
    <property type="nucleotide sequence ID" value="NZ_BAAAZU010000004.1"/>
</dbReference>
<dbReference type="EMBL" id="BAAAZU010000004">
    <property type="protein sequence ID" value="GAA3917998.1"/>
    <property type="molecule type" value="Genomic_DNA"/>
</dbReference>
<keyword evidence="2 9" id="KW-0235">DNA replication</keyword>
<comment type="cofactor">
    <cofactor evidence="9">
        <name>Zn(2+)</name>
        <dbReference type="ChEBI" id="CHEBI:29105"/>
    </cofactor>
    <text evidence="9">Binds 2 Zn(2+) ions per monomer.</text>
</comment>
<dbReference type="InterPro" id="IPR008971">
    <property type="entry name" value="HSP40/DnaJ_pept-bd"/>
</dbReference>
<evidence type="ECO:0000256" key="8">
    <source>
        <dbReference type="ARBA" id="ARBA00023186"/>
    </source>
</evidence>
<proteinExistence type="inferred from homology"/>
<dbReference type="SUPFAM" id="SSF49493">
    <property type="entry name" value="HSP40/DnaJ peptide-binding domain"/>
    <property type="match status" value="2"/>
</dbReference>
<keyword evidence="5 9" id="KW-0863">Zinc-finger</keyword>
<gene>
    <name evidence="9 13" type="primary">dnaJ</name>
    <name evidence="13" type="ORF">GCM10022229_09500</name>
</gene>
<evidence type="ECO:0000256" key="10">
    <source>
        <dbReference type="PROSITE-ProRule" id="PRU00546"/>
    </source>
</evidence>
<reference evidence="14" key="1">
    <citation type="journal article" date="2019" name="Int. J. Syst. Evol. Microbiol.">
        <title>The Global Catalogue of Microorganisms (GCM) 10K type strain sequencing project: providing services to taxonomists for standard genome sequencing and annotation.</title>
        <authorList>
            <consortium name="The Broad Institute Genomics Platform"/>
            <consortium name="The Broad Institute Genome Sequencing Center for Infectious Disease"/>
            <person name="Wu L."/>
            <person name="Ma J."/>
        </authorList>
    </citation>
    <scope>NUCLEOTIDE SEQUENCE [LARGE SCALE GENOMIC DNA]</scope>
    <source>
        <strain evidence="14">JCM 16916</strain>
    </source>
</reference>
<dbReference type="Pfam" id="PF01556">
    <property type="entry name" value="DnaJ_C"/>
    <property type="match status" value="1"/>
</dbReference>
<dbReference type="PANTHER" id="PTHR43096">
    <property type="entry name" value="DNAJ HOMOLOG 1, MITOCHONDRIAL-RELATED"/>
    <property type="match status" value="1"/>
</dbReference>
<dbReference type="HAMAP" id="MF_01152">
    <property type="entry name" value="DnaJ"/>
    <property type="match status" value="1"/>
</dbReference>
<feature type="binding site" evidence="9">
    <location>
        <position position="165"/>
    </location>
    <ligand>
        <name>Zn(2+)</name>
        <dbReference type="ChEBI" id="CHEBI:29105"/>
        <label>2</label>
    </ligand>
</feature>
<dbReference type="CDD" id="cd10747">
    <property type="entry name" value="DnaJ_C"/>
    <property type="match status" value="1"/>
</dbReference>
<dbReference type="InterPro" id="IPR036410">
    <property type="entry name" value="HSP_DnaJ_Cys-rich_dom_sf"/>
</dbReference>
<comment type="domain">
    <text evidence="9">The J domain is necessary and sufficient to stimulate DnaK ATPase activity. Zinc center 1 plays an important role in the autonomous, DnaK-independent chaperone activity of DnaJ. Zinc center 2 is essential for interaction with DnaK and for DnaJ activity.</text>
</comment>
<dbReference type="PROSITE" id="PS51188">
    <property type="entry name" value="ZF_CR"/>
    <property type="match status" value="1"/>
</dbReference>
<dbReference type="InterPro" id="IPR036869">
    <property type="entry name" value="J_dom_sf"/>
</dbReference>
<feature type="domain" description="J" evidence="11">
    <location>
        <begin position="5"/>
        <end position="70"/>
    </location>
</feature>
<feature type="repeat" description="CXXCXGXG motif" evidence="9">
    <location>
        <begin position="184"/>
        <end position="191"/>
    </location>
</feature>
<dbReference type="InterPro" id="IPR002939">
    <property type="entry name" value="DnaJ_C"/>
</dbReference>
<feature type="repeat" description="CXXCXGXG motif" evidence="9">
    <location>
        <begin position="162"/>
        <end position="169"/>
    </location>
</feature>
<dbReference type="InterPro" id="IPR012724">
    <property type="entry name" value="DnaJ"/>
</dbReference>
<comment type="subcellular location">
    <subcellularLocation>
        <location evidence="9">Cytoplasm</location>
    </subcellularLocation>
</comment>
<keyword evidence="1 9" id="KW-0963">Cytoplasm</keyword>
<dbReference type="CDD" id="cd10719">
    <property type="entry name" value="DnaJ_zf"/>
    <property type="match status" value="1"/>
</dbReference>
<dbReference type="InterPro" id="IPR001623">
    <property type="entry name" value="DnaJ_domain"/>
</dbReference>
<evidence type="ECO:0000256" key="4">
    <source>
        <dbReference type="ARBA" id="ARBA00022737"/>
    </source>
</evidence>
<dbReference type="Gene3D" id="2.10.230.10">
    <property type="entry name" value="Heat shock protein DnaJ, cysteine-rich domain"/>
    <property type="match status" value="1"/>
</dbReference>
<protein>
    <recommendedName>
        <fullName evidence="9">Chaperone protein DnaJ</fullName>
    </recommendedName>
</protein>
<dbReference type="Gene3D" id="1.10.287.110">
    <property type="entry name" value="DnaJ domain"/>
    <property type="match status" value="1"/>
</dbReference>
<dbReference type="PANTHER" id="PTHR43096:SF48">
    <property type="entry name" value="CHAPERONE PROTEIN DNAJ"/>
    <property type="match status" value="1"/>
</dbReference>
<dbReference type="Pfam" id="PF00226">
    <property type="entry name" value="DnaJ"/>
    <property type="match status" value="1"/>
</dbReference>
<keyword evidence="3 9" id="KW-0479">Metal-binding</keyword>
<feature type="binding site" evidence="9">
    <location>
        <position position="187"/>
    </location>
    <ligand>
        <name>Zn(2+)</name>
        <dbReference type="ChEBI" id="CHEBI:29105"/>
        <label>2</label>
    </ligand>
</feature>
<evidence type="ECO:0000256" key="2">
    <source>
        <dbReference type="ARBA" id="ARBA00022705"/>
    </source>
</evidence>
<dbReference type="SMART" id="SM00271">
    <property type="entry name" value="DnaJ"/>
    <property type="match status" value="1"/>
</dbReference>
<feature type="binding site" evidence="9">
    <location>
        <position position="184"/>
    </location>
    <ligand>
        <name>Zn(2+)</name>
        <dbReference type="ChEBI" id="CHEBI:29105"/>
        <label>2</label>
    </ligand>
</feature>
<dbReference type="SUPFAM" id="SSF57938">
    <property type="entry name" value="DnaJ/Hsp40 cysteine-rich domain"/>
    <property type="match status" value="1"/>
</dbReference>
<keyword evidence="6 9" id="KW-0862">Zinc</keyword>
<feature type="binding site" evidence="9">
    <location>
        <position position="149"/>
    </location>
    <ligand>
        <name>Zn(2+)</name>
        <dbReference type="ChEBI" id="CHEBI:29105"/>
        <label>1</label>
    </ligand>
</feature>
<dbReference type="NCBIfam" id="NF008035">
    <property type="entry name" value="PRK10767.1"/>
    <property type="match status" value="1"/>
</dbReference>
<evidence type="ECO:0000313" key="13">
    <source>
        <dbReference type="EMBL" id="GAA3917998.1"/>
    </source>
</evidence>
<feature type="binding site" evidence="9">
    <location>
        <position position="198"/>
    </location>
    <ligand>
        <name>Zn(2+)</name>
        <dbReference type="ChEBI" id="CHEBI:29105"/>
        <label>1</label>
    </ligand>
</feature>
<feature type="zinc finger region" description="CR-type" evidence="10">
    <location>
        <begin position="133"/>
        <end position="210"/>
    </location>
</feature>
<feature type="binding site" evidence="9">
    <location>
        <position position="201"/>
    </location>
    <ligand>
        <name>Zn(2+)</name>
        <dbReference type="ChEBI" id="CHEBI:29105"/>
        <label>1</label>
    </ligand>
</feature>
<dbReference type="PRINTS" id="PR00625">
    <property type="entry name" value="JDOMAIN"/>
</dbReference>
<sequence>MSKRDYYEVLGVARDASGDELKKAYRRCAMKYHPDRNPGDSSALESFKECKEAYEVLSDAGKRRMYDQHGHAAFEHGMGGGGAGPGPGGYADMGDIFGDIFGNIFGGGGARGPRRGADVGYVMELDLEEAVAGIERRIEIPTLAGCEPCKGTGSEDGKLDTCETCGGRGQVRFQRGIFSMQQPCPQCHGRGQTFANPCPACRGAGRVEEEKVLSVKIPAGVDNGDRIRLSGEGEAGPPGSPPGDLYVEVRVRPHPIFERDGDDLHCEVPIRISQAALGDTVRVPTLNGEAEIRIPAETQTGKVFRLRDKGVKSVRSRSTGDLYCKAVVETPVNLTAEQRELLEKFETTFVGDGARRHSPKSSTFFDGVKGFWDRMVS</sequence>
<accession>A0ABP7M9P5</accession>
<dbReference type="Gene3D" id="2.60.260.20">
    <property type="entry name" value="Urease metallochaperone UreE, N-terminal domain"/>
    <property type="match status" value="2"/>
</dbReference>
<dbReference type="Proteomes" id="UP001501727">
    <property type="component" value="Unassembled WGS sequence"/>
</dbReference>
<keyword evidence="8 9" id="KW-0143">Chaperone</keyword>
<evidence type="ECO:0000256" key="3">
    <source>
        <dbReference type="ARBA" id="ARBA00022723"/>
    </source>
</evidence>
<keyword evidence="14" id="KW-1185">Reference proteome</keyword>
<dbReference type="NCBIfam" id="TIGR02349">
    <property type="entry name" value="DnaJ_bact"/>
    <property type="match status" value="1"/>
</dbReference>
<dbReference type="InterPro" id="IPR001305">
    <property type="entry name" value="HSP_DnaJ_Cys-rich_dom"/>
</dbReference>
<organism evidence="13 14">
    <name type="scientific">Luteimonas lutimaris</name>
    <dbReference type="NCBI Taxonomy" id="698645"/>
    <lineage>
        <taxon>Bacteria</taxon>
        <taxon>Pseudomonadati</taxon>
        <taxon>Pseudomonadota</taxon>
        <taxon>Gammaproteobacteria</taxon>
        <taxon>Lysobacterales</taxon>
        <taxon>Lysobacteraceae</taxon>
        <taxon>Luteimonas</taxon>
    </lineage>
</organism>
<evidence type="ECO:0000256" key="1">
    <source>
        <dbReference type="ARBA" id="ARBA00022490"/>
    </source>
</evidence>
<evidence type="ECO:0000259" key="12">
    <source>
        <dbReference type="PROSITE" id="PS51188"/>
    </source>
</evidence>
<evidence type="ECO:0000256" key="9">
    <source>
        <dbReference type="HAMAP-Rule" id="MF_01152"/>
    </source>
</evidence>
<dbReference type="Pfam" id="PF00684">
    <property type="entry name" value="DnaJ_CXXCXGXG"/>
    <property type="match status" value="1"/>
</dbReference>
<feature type="binding site" evidence="9">
    <location>
        <position position="162"/>
    </location>
    <ligand>
        <name>Zn(2+)</name>
        <dbReference type="ChEBI" id="CHEBI:29105"/>
        <label>2</label>
    </ligand>
</feature>
<dbReference type="PROSITE" id="PS50076">
    <property type="entry name" value="DNAJ_2"/>
    <property type="match status" value="1"/>
</dbReference>
<evidence type="ECO:0000256" key="6">
    <source>
        <dbReference type="ARBA" id="ARBA00022833"/>
    </source>
</evidence>
<feature type="binding site" evidence="9">
    <location>
        <position position="146"/>
    </location>
    <ligand>
        <name>Zn(2+)</name>
        <dbReference type="ChEBI" id="CHEBI:29105"/>
        <label>1</label>
    </ligand>
</feature>
<evidence type="ECO:0000259" key="11">
    <source>
        <dbReference type="PROSITE" id="PS50076"/>
    </source>
</evidence>
<feature type="repeat" description="CXXCXGXG motif" evidence="9">
    <location>
        <begin position="146"/>
        <end position="153"/>
    </location>
</feature>
<feature type="domain" description="CR-type" evidence="12">
    <location>
        <begin position="133"/>
        <end position="210"/>
    </location>
</feature>